<gene>
    <name evidence="3" type="ORF">FKZ61_18200</name>
</gene>
<keyword evidence="2" id="KW-0812">Transmembrane</keyword>
<evidence type="ECO:0000313" key="3">
    <source>
        <dbReference type="EMBL" id="TQE94160.1"/>
    </source>
</evidence>
<dbReference type="Proteomes" id="UP000317371">
    <property type="component" value="Unassembled WGS sequence"/>
</dbReference>
<feature type="transmembrane region" description="Helical" evidence="2">
    <location>
        <begin position="116"/>
        <end position="138"/>
    </location>
</feature>
<feature type="transmembrane region" description="Helical" evidence="2">
    <location>
        <begin position="66"/>
        <end position="84"/>
    </location>
</feature>
<feature type="transmembrane region" description="Helical" evidence="2">
    <location>
        <begin position="144"/>
        <end position="162"/>
    </location>
</feature>
<evidence type="ECO:0008006" key="5">
    <source>
        <dbReference type="Google" id="ProtNLM"/>
    </source>
</evidence>
<dbReference type="InParanoid" id="A0A540VBL7"/>
<feature type="transmembrane region" description="Helical" evidence="2">
    <location>
        <begin position="169"/>
        <end position="187"/>
    </location>
</feature>
<sequence>MSDYRLNALFWSIGLILAGVILLLFNLQLLAAYEPTVQYVLAGGLALGGLGFMASHLSTRENWWRLIPGWTLLALALMVYLSTLEGIRRPVTAAFLFLGLALAFGHIYLLNRREHWWAIIPGGFMLVVSAVIALSAYVSRAETLGTVLFVGMGLVFFALYLLSERTRQWWALIPGSILVLFGFFVFTLDGGSENVAARWWPALLIIVGAGIGWHTLRRGRTRRERLTVHTAPRSPRTGSISSERGGTGGVLGEYTHPAPGASVEVLPDEETDSRP</sequence>
<feature type="region of interest" description="Disordered" evidence="1">
    <location>
        <begin position="224"/>
        <end position="275"/>
    </location>
</feature>
<keyword evidence="4" id="KW-1185">Reference proteome</keyword>
<dbReference type="AlphaFoldDB" id="A0A540VBL7"/>
<comment type="caution">
    <text evidence="3">The sequence shown here is derived from an EMBL/GenBank/DDBJ whole genome shotgun (WGS) entry which is preliminary data.</text>
</comment>
<feature type="compositionally biased region" description="Acidic residues" evidence="1">
    <location>
        <begin position="266"/>
        <end position="275"/>
    </location>
</feature>
<evidence type="ECO:0000256" key="1">
    <source>
        <dbReference type="SAM" id="MobiDB-lite"/>
    </source>
</evidence>
<dbReference type="RefSeq" id="WP_141611588.1">
    <property type="nucleotide sequence ID" value="NZ_VIGC02000027.1"/>
</dbReference>
<proteinExistence type="predicted"/>
<evidence type="ECO:0000256" key="2">
    <source>
        <dbReference type="SAM" id="Phobius"/>
    </source>
</evidence>
<reference evidence="3 4" key="1">
    <citation type="submission" date="2019-06" db="EMBL/GenBank/DDBJ databases">
        <title>Genome sequence of Litorilinea aerophila BAA-2444.</title>
        <authorList>
            <person name="Maclea K.S."/>
            <person name="Maurais E.G."/>
            <person name="Iannazzi L.C."/>
        </authorList>
    </citation>
    <scope>NUCLEOTIDE SEQUENCE [LARGE SCALE GENOMIC DNA]</scope>
    <source>
        <strain evidence="3 4">ATCC BAA-2444</strain>
    </source>
</reference>
<accession>A0A540VBL7</accession>
<feature type="transmembrane region" description="Helical" evidence="2">
    <location>
        <begin position="37"/>
        <end position="54"/>
    </location>
</feature>
<keyword evidence="2" id="KW-0472">Membrane</keyword>
<evidence type="ECO:0000313" key="4">
    <source>
        <dbReference type="Proteomes" id="UP000317371"/>
    </source>
</evidence>
<feature type="transmembrane region" description="Helical" evidence="2">
    <location>
        <begin position="199"/>
        <end position="216"/>
    </location>
</feature>
<dbReference type="EMBL" id="VIGC01000027">
    <property type="protein sequence ID" value="TQE94160.1"/>
    <property type="molecule type" value="Genomic_DNA"/>
</dbReference>
<keyword evidence="2" id="KW-1133">Transmembrane helix</keyword>
<dbReference type="OrthoDB" id="4931641at2"/>
<protein>
    <recommendedName>
        <fullName evidence="5">DUF5668 domain-containing protein</fullName>
    </recommendedName>
</protein>
<organism evidence="3 4">
    <name type="scientific">Litorilinea aerophila</name>
    <dbReference type="NCBI Taxonomy" id="1204385"/>
    <lineage>
        <taxon>Bacteria</taxon>
        <taxon>Bacillati</taxon>
        <taxon>Chloroflexota</taxon>
        <taxon>Caldilineae</taxon>
        <taxon>Caldilineales</taxon>
        <taxon>Caldilineaceae</taxon>
        <taxon>Litorilinea</taxon>
    </lineage>
</organism>
<name>A0A540VBL7_9CHLR</name>
<feature type="transmembrane region" description="Helical" evidence="2">
    <location>
        <begin position="90"/>
        <end position="109"/>
    </location>
</feature>
<feature type="transmembrane region" description="Helical" evidence="2">
    <location>
        <begin position="9"/>
        <end position="31"/>
    </location>
</feature>